<accession>A0AAW0IA33</accession>
<reference evidence="1 2" key="1">
    <citation type="journal article" date="2023" name="bioRxiv">
        <title>Conserved and derived expression patterns and positive selection on dental genes reveal complex evolutionary context of ever-growing rodent molars.</title>
        <authorList>
            <person name="Calamari Z.T."/>
            <person name="Song A."/>
            <person name="Cohen E."/>
            <person name="Akter M."/>
            <person name="Roy R.D."/>
            <person name="Hallikas O."/>
            <person name="Christensen M.M."/>
            <person name="Li P."/>
            <person name="Marangoni P."/>
            <person name="Jernvall J."/>
            <person name="Klein O.D."/>
        </authorList>
    </citation>
    <scope>NUCLEOTIDE SEQUENCE [LARGE SCALE GENOMIC DNA]</scope>
    <source>
        <strain evidence="1">V071</strain>
    </source>
</reference>
<proteinExistence type="predicted"/>
<dbReference type="Proteomes" id="UP001488838">
    <property type="component" value="Unassembled WGS sequence"/>
</dbReference>
<comment type="caution">
    <text evidence="1">The sequence shown here is derived from an EMBL/GenBank/DDBJ whole genome shotgun (WGS) entry which is preliminary data.</text>
</comment>
<evidence type="ECO:0000313" key="2">
    <source>
        <dbReference type="Proteomes" id="UP001488838"/>
    </source>
</evidence>
<name>A0AAW0IA33_MYOGA</name>
<dbReference type="EMBL" id="JBBHLL010000180">
    <property type="protein sequence ID" value="KAK7811167.1"/>
    <property type="molecule type" value="Genomic_DNA"/>
</dbReference>
<dbReference type="AlphaFoldDB" id="A0AAW0IA33"/>
<organism evidence="1 2">
    <name type="scientific">Myodes glareolus</name>
    <name type="common">Bank vole</name>
    <name type="synonym">Clethrionomys glareolus</name>
    <dbReference type="NCBI Taxonomy" id="447135"/>
    <lineage>
        <taxon>Eukaryota</taxon>
        <taxon>Metazoa</taxon>
        <taxon>Chordata</taxon>
        <taxon>Craniata</taxon>
        <taxon>Vertebrata</taxon>
        <taxon>Euteleostomi</taxon>
        <taxon>Mammalia</taxon>
        <taxon>Eutheria</taxon>
        <taxon>Euarchontoglires</taxon>
        <taxon>Glires</taxon>
        <taxon>Rodentia</taxon>
        <taxon>Myomorpha</taxon>
        <taxon>Muroidea</taxon>
        <taxon>Cricetidae</taxon>
        <taxon>Arvicolinae</taxon>
        <taxon>Myodes</taxon>
    </lineage>
</organism>
<gene>
    <name evidence="1" type="ORF">U0070_004710</name>
</gene>
<keyword evidence="2" id="KW-1185">Reference proteome</keyword>
<evidence type="ECO:0000313" key="1">
    <source>
        <dbReference type="EMBL" id="KAK7811167.1"/>
    </source>
</evidence>
<sequence>MDELVTEEFLLTVLGSGVDPSARLHSPGEGAVSYAPEAKVTVKLGSLEATGKHLCVHPKSDSQSSRCRTLSSFSSTMSACKPSCPAMMIMDQTSETAKSGAFEHPTERPPDCQAKFGAFWNLTEGPPDCQAKFGAFWNLTEGPPDCQAKSGTFENLTEGPPDCQAKSGTFENPTEGLPDCQAKSGTEGRRTGGAILAFVIVDQQAVIHFPLILLLGVGKRFLKMERGETDLTKTIELTHKAQGWRVNPHIRKSPLKGPLSRGFIFLWKYTAAAASAHRGKFARLLTVHHSDVPHDRQFQRLLLQRHCDDTLGNANFGFIYLPAEIF</sequence>
<protein>
    <submittedName>
        <fullName evidence="1">Uncharacterized protein</fullName>
    </submittedName>
</protein>